<accession>A0A6H0XV85</accession>
<name>A0A6H0XV85_9PEZI</name>
<dbReference type="InterPro" id="IPR002108">
    <property type="entry name" value="ADF-H"/>
</dbReference>
<evidence type="ECO:0000256" key="3">
    <source>
        <dbReference type="ARBA" id="ARBA00015630"/>
    </source>
</evidence>
<dbReference type="GO" id="GO:0003779">
    <property type="term" value="F:actin binding"/>
    <property type="evidence" value="ECO:0007669"/>
    <property type="project" value="UniProtKB-KW"/>
</dbReference>
<protein>
    <recommendedName>
        <fullName evidence="3">Cofilin</fullName>
    </recommendedName>
    <alternativeName>
        <fullName evidence="5">Actin-depolymerizing factor 1</fullName>
    </alternativeName>
</protein>
<gene>
    <name evidence="7" type="ORF">AMS68_004161</name>
</gene>
<dbReference type="GO" id="GO:0030042">
    <property type="term" value="P:actin filament depolymerization"/>
    <property type="evidence" value="ECO:0007669"/>
    <property type="project" value="InterPro"/>
</dbReference>
<evidence type="ECO:0000256" key="5">
    <source>
        <dbReference type="ARBA" id="ARBA00032427"/>
    </source>
</evidence>
<organism evidence="7 8">
    <name type="scientific">Peltaster fructicola</name>
    <dbReference type="NCBI Taxonomy" id="286661"/>
    <lineage>
        <taxon>Eukaryota</taxon>
        <taxon>Fungi</taxon>
        <taxon>Dikarya</taxon>
        <taxon>Ascomycota</taxon>
        <taxon>Pezizomycotina</taxon>
        <taxon>Dothideomycetes</taxon>
        <taxon>Dothideomycetes incertae sedis</taxon>
        <taxon>Peltaster</taxon>
    </lineage>
</organism>
<dbReference type="SMART" id="SM00102">
    <property type="entry name" value="ADF"/>
    <property type="match status" value="1"/>
</dbReference>
<dbReference type="AlphaFoldDB" id="A0A6H0XV85"/>
<evidence type="ECO:0000313" key="7">
    <source>
        <dbReference type="EMBL" id="QIW98643.1"/>
    </source>
</evidence>
<comment type="subcellular location">
    <subcellularLocation>
        <location evidence="1">Nucleus matrix</location>
    </subcellularLocation>
</comment>
<dbReference type="InterPro" id="IPR017904">
    <property type="entry name" value="ADF/Cofilin"/>
</dbReference>
<dbReference type="Pfam" id="PF00241">
    <property type="entry name" value="Cofilin_ADF"/>
    <property type="match status" value="1"/>
</dbReference>
<reference evidence="7 8" key="1">
    <citation type="journal article" date="2016" name="Sci. Rep.">
        <title>Peltaster fructicola genome reveals evolution from an invasive phytopathogen to an ectophytic parasite.</title>
        <authorList>
            <person name="Xu C."/>
            <person name="Chen H."/>
            <person name="Gleason M.L."/>
            <person name="Xu J.R."/>
            <person name="Liu H."/>
            <person name="Zhang R."/>
            <person name="Sun G."/>
        </authorList>
    </citation>
    <scope>NUCLEOTIDE SEQUENCE [LARGE SCALE GENOMIC DNA]</scope>
    <source>
        <strain evidence="7 8">LNHT1506</strain>
    </source>
</reference>
<evidence type="ECO:0000256" key="4">
    <source>
        <dbReference type="ARBA" id="ARBA00023203"/>
    </source>
</evidence>
<dbReference type="GO" id="GO:0015629">
    <property type="term" value="C:actin cytoskeleton"/>
    <property type="evidence" value="ECO:0007669"/>
    <property type="project" value="InterPro"/>
</dbReference>
<dbReference type="OrthoDB" id="10249245at2759"/>
<dbReference type="PANTHER" id="PTHR11913">
    <property type="entry name" value="COFILIN-RELATED"/>
    <property type="match status" value="1"/>
</dbReference>
<proteinExistence type="inferred from homology"/>
<keyword evidence="8" id="KW-1185">Reference proteome</keyword>
<dbReference type="EMBL" id="CP051141">
    <property type="protein sequence ID" value="QIW98643.1"/>
    <property type="molecule type" value="Genomic_DNA"/>
</dbReference>
<evidence type="ECO:0000313" key="8">
    <source>
        <dbReference type="Proteomes" id="UP000503462"/>
    </source>
</evidence>
<dbReference type="InterPro" id="IPR029006">
    <property type="entry name" value="ADF-H/Gelsolin-like_dom_sf"/>
</dbReference>
<dbReference type="PROSITE" id="PS51263">
    <property type="entry name" value="ADF_H"/>
    <property type="match status" value="1"/>
</dbReference>
<comment type="similarity">
    <text evidence="2">Belongs to the actin-binding proteins ADF family.</text>
</comment>
<evidence type="ECO:0000256" key="1">
    <source>
        <dbReference type="ARBA" id="ARBA00004109"/>
    </source>
</evidence>
<dbReference type="GO" id="GO:0016363">
    <property type="term" value="C:nuclear matrix"/>
    <property type="evidence" value="ECO:0007669"/>
    <property type="project" value="UniProtKB-SubCell"/>
</dbReference>
<sequence>MASSGVTVSPECVSAFNDLKLGKSTKWIVYKLSDNQKEVIVEEIGKEEDWEVFREKLINAKSPDGKKGARYAIYDLSYEAEGGAGTRNKIVFIAWSPDDAGIKTKMVYSSSKESLKRALNGVAIEIQANDEEDIEKESVTARAARGGR</sequence>
<dbReference type="SUPFAM" id="SSF55753">
    <property type="entry name" value="Actin depolymerizing proteins"/>
    <property type="match status" value="1"/>
</dbReference>
<dbReference type="CDD" id="cd11286">
    <property type="entry name" value="ADF_cofilin_like"/>
    <property type="match status" value="1"/>
</dbReference>
<keyword evidence="4" id="KW-0009">Actin-binding</keyword>
<evidence type="ECO:0000256" key="2">
    <source>
        <dbReference type="ARBA" id="ARBA00006844"/>
    </source>
</evidence>
<feature type="domain" description="ADF-H" evidence="6">
    <location>
        <begin position="5"/>
        <end position="144"/>
    </location>
</feature>
<dbReference type="Gene3D" id="3.40.20.10">
    <property type="entry name" value="Severin"/>
    <property type="match status" value="1"/>
</dbReference>
<dbReference type="Proteomes" id="UP000503462">
    <property type="component" value="Chromosome 3"/>
</dbReference>
<evidence type="ECO:0000259" key="6">
    <source>
        <dbReference type="PROSITE" id="PS51263"/>
    </source>
</evidence>